<proteinExistence type="predicted"/>
<dbReference type="PROSITE" id="PS50164">
    <property type="entry name" value="GIY_YIG"/>
    <property type="match status" value="1"/>
</dbReference>
<organism evidence="2 3">
    <name type="scientific">Halobacillus andaensis</name>
    <dbReference type="NCBI Taxonomy" id="1176239"/>
    <lineage>
        <taxon>Bacteria</taxon>
        <taxon>Bacillati</taxon>
        <taxon>Bacillota</taxon>
        <taxon>Bacilli</taxon>
        <taxon>Bacillales</taxon>
        <taxon>Bacillaceae</taxon>
        <taxon>Halobacillus</taxon>
    </lineage>
</organism>
<dbReference type="Proteomes" id="UP000660110">
    <property type="component" value="Unassembled WGS sequence"/>
</dbReference>
<protein>
    <recommendedName>
        <fullName evidence="1">GIY-YIG domain-containing protein</fullName>
    </recommendedName>
</protein>
<name>A0A917EU86_HALAA</name>
<reference evidence="2" key="2">
    <citation type="submission" date="2020-09" db="EMBL/GenBank/DDBJ databases">
        <authorList>
            <person name="Sun Q."/>
            <person name="Zhou Y."/>
        </authorList>
    </citation>
    <scope>NUCLEOTIDE SEQUENCE</scope>
    <source>
        <strain evidence="2">CGMCC 1.12153</strain>
    </source>
</reference>
<dbReference type="AlphaFoldDB" id="A0A917EU86"/>
<dbReference type="EMBL" id="BMEL01000001">
    <property type="protein sequence ID" value="GGF16909.1"/>
    <property type="molecule type" value="Genomic_DNA"/>
</dbReference>
<evidence type="ECO:0000313" key="3">
    <source>
        <dbReference type="Proteomes" id="UP000660110"/>
    </source>
</evidence>
<reference evidence="2" key="1">
    <citation type="journal article" date="2014" name="Int. J. Syst. Evol. Microbiol.">
        <title>Complete genome sequence of Corynebacterium casei LMG S-19264T (=DSM 44701T), isolated from a smear-ripened cheese.</title>
        <authorList>
            <consortium name="US DOE Joint Genome Institute (JGI-PGF)"/>
            <person name="Walter F."/>
            <person name="Albersmeier A."/>
            <person name="Kalinowski J."/>
            <person name="Ruckert C."/>
        </authorList>
    </citation>
    <scope>NUCLEOTIDE SEQUENCE</scope>
    <source>
        <strain evidence="2">CGMCC 1.12153</strain>
    </source>
</reference>
<accession>A0A917EU86</accession>
<evidence type="ECO:0000313" key="2">
    <source>
        <dbReference type="EMBL" id="GGF16909.1"/>
    </source>
</evidence>
<evidence type="ECO:0000259" key="1">
    <source>
        <dbReference type="PROSITE" id="PS50164"/>
    </source>
</evidence>
<gene>
    <name evidence="2" type="ORF">GCM10010954_14440</name>
</gene>
<comment type="caution">
    <text evidence="2">The sequence shown here is derived from an EMBL/GenBank/DDBJ whole genome shotgun (WGS) entry which is preliminary data.</text>
</comment>
<dbReference type="RefSeq" id="WP_188376753.1">
    <property type="nucleotide sequence ID" value="NZ_BMEL01000001.1"/>
</dbReference>
<feature type="domain" description="GIY-YIG" evidence="1">
    <location>
        <begin position="29"/>
        <end position="108"/>
    </location>
</feature>
<dbReference type="InterPro" id="IPR000305">
    <property type="entry name" value="GIY-YIG_endonuc"/>
</dbReference>
<sequence>MSDINEENIINTELEAIQNTESDLINNYKEYYVYEYYIEESNEVFYVGKGKGNRAWKDVRNPECEKIKAEYEWKVRIVEEGITEDEALSIERDLIEKYRASGVMLTNIMPGGVKPTEKEAIGYVKYLSFLVEKGVLQMSLVDISNLLLLNQSTVWQIVNSEHYTDIDPLLPENINEIIHKYHVNSYTDDQIRVGNIKYILDLIEKDVLKLSQAQLAEYYEVTPSNVSSIKKGKTHANVPLLIPDNVGDIFKRFDVFYVSEEEKIRGMIMFIIRLRNEGILRMTNRDIGRVLEVSDYLVAEFNRTNEDRKYVAKEYRPDAEIMAKLIPYFVVK</sequence>
<keyword evidence="3" id="KW-1185">Reference proteome</keyword>